<accession>A0A2Z4LNP2</accession>
<protein>
    <recommendedName>
        <fullName evidence="3">DUF1684 domain-containing protein</fullName>
    </recommendedName>
</protein>
<dbReference type="PANTHER" id="PTHR41913">
    <property type="entry name" value="DUF1684 DOMAIN-CONTAINING PROTEIN"/>
    <property type="match status" value="1"/>
</dbReference>
<keyword evidence="2" id="KW-1185">Reference proteome</keyword>
<dbReference type="AlphaFoldDB" id="A0A2Z4LNP2"/>
<dbReference type="KEGG" id="spon:HME9304_00463"/>
<dbReference type="Pfam" id="PF07920">
    <property type="entry name" value="DUF1684"/>
    <property type="match status" value="1"/>
</dbReference>
<sequence length="212" mass="24677">MKYSLLLTVFLVFACKPDKKYHEAKKEPQSGSTLIKEINDFQQELNATFKNPETSPLPDRYRKDFDGLEFFLPDTTYVVHAKFERTPDAVPFLMDSTTDDKTREVVYGIVHFKLNGIQHQLEIYQSLDLISQDKYKDYLFLPFLDETNGTETYGGGRYIDLTIPEGDKIVIDFNKAYNPYCVYNKEYSCPLVPRQNYLKTKVRAGVKDFSKE</sequence>
<dbReference type="Proteomes" id="UP000248536">
    <property type="component" value="Chromosome"/>
</dbReference>
<reference evidence="1 2" key="1">
    <citation type="submission" date="2018-06" db="EMBL/GenBank/DDBJ databases">
        <title>Spongiibacterium sp. HME9304 Genome sequencing and assembly.</title>
        <authorList>
            <person name="Kang H."/>
            <person name="Kim H."/>
            <person name="Joh K."/>
        </authorList>
    </citation>
    <scope>NUCLEOTIDE SEQUENCE [LARGE SCALE GENOMIC DNA]</scope>
    <source>
        <strain evidence="1 2">HME9304</strain>
    </source>
</reference>
<evidence type="ECO:0000313" key="2">
    <source>
        <dbReference type="Proteomes" id="UP000248536"/>
    </source>
</evidence>
<organism evidence="1 2">
    <name type="scientific">Flagellimonas maritima</name>
    <dbReference type="NCBI Taxonomy" id="1383885"/>
    <lineage>
        <taxon>Bacteria</taxon>
        <taxon>Pseudomonadati</taxon>
        <taxon>Bacteroidota</taxon>
        <taxon>Flavobacteriia</taxon>
        <taxon>Flavobacteriales</taxon>
        <taxon>Flavobacteriaceae</taxon>
        <taxon>Flagellimonas</taxon>
    </lineage>
</organism>
<dbReference type="EMBL" id="CP030104">
    <property type="protein sequence ID" value="AWX43475.1"/>
    <property type="molecule type" value="Genomic_DNA"/>
</dbReference>
<dbReference type="PROSITE" id="PS51257">
    <property type="entry name" value="PROKAR_LIPOPROTEIN"/>
    <property type="match status" value="1"/>
</dbReference>
<dbReference type="OrthoDB" id="5493262at2"/>
<evidence type="ECO:0000313" key="1">
    <source>
        <dbReference type="EMBL" id="AWX43475.1"/>
    </source>
</evidence>
<dbReference type="RefSeq" id="WP_112379699.1">
    <property type="nucleotide sequence ID" value="NZ_CP030104.1"/>
</dbReference>
<gene>
    <name evidence="1" type="ORF">HME9304_00463</name>
</gene>
<name>A0A2Z4LNP2_9FLAO</name>
<dbReference type="InterPro" id="IPR012467">
    <property type="entry name" value="DUF1684"/>
</dbReference>
<proteinExistence type="predicted"/>
<dbReference type="PANTHER" id="PTHR41913:SF1">
    <property type="entry name" value="DUF1684 DOMAIN-CONTAINING PROTEIN"/>
    <property type="match status" value="1"/>
</dbReference>
<evidence type="ECO:0008006" key="3">
    <source>
        <dbReference type="Google" id="ProtNLM"/>
    </source>
</evidence>